<comment type="caution">
    <text evidence="2">The sequence shown here is derived from an EMBL/GenBank/DDBJ whole genome shotgun (WGS) entry which is preliminary data.</text>
</comment>
<dbReference type="EMBL" id="JAHLQT010040257">
    <property type="protein sequence ID" value="KAG7155889.1"/>
    <property type="molecule type" value="Genomic_DNA"/>
</dbReference>
<reference evidence="2" key="1">
    <citation type="journal article" date="2021" name="Sci. Adv.">
        <title>The American lobster genome reveals insights on longevity, neural, and immune adaptations.</title>
        <authorList>
            <person name="Polinski J.M."/>
            <person name="Zimin A.V."/>
            <person name="Clark K.F."/>
            <person name="Kohn A.B."/>
            <person name="Sadowski N."/>
            <person name="Timp W."/>
            <person name="Ptitsyn A."/>
            <person name="Khanna P."/>
            <person name="Romanova D.Y."/>
            <person name="Williams P."/>
            <person name="Greenwood S.J."/>
            <person name="Moroz L.L."/>
            <person name="Walt D.R."/>
            <person name="Bodnar A.G."/>
        </authorList>
    </citation>
    <scope>NUCLEOTIDE SEQUENCE</scope>
    <source>
        <strain evidence="2">GMGI-L3</strain>
    </source>
</reference>
<gene>
    <name evidence="2" type="ORF">Hamer_G012025</name>
</gene>
<feature type="compositionally biased region" description="Polar residues" evidence="1">
    <location>
        <begin position="7"/>
        <end position="20"/>
    </location>
</feature>
<organism evidence="2 3">
    <name type="scientific">Homarus americanus</name>
    <name type="common">American lobster</name>
    <dbReference type="NCBI Taxonomy" id="6706"/>
    <lineage>
        <taxon>Eukaryota</taxon>
        <taxon>Metazoa</taxon>
        <taxon>Ecdysozoa</taxon>
        <taxon>Arthropoda</taxon>
        <taxon>Crustacea</taxon>
        <taxon>Multicrustacea</taxon>
        <taxon>Malacostraca</taxon>
        <taxon>Eumalacostraca</taxon>
        <taxon>Eucarida</taxon>
        <taxon>Decapoda</taxon>
        <taxon>Pleocyemata</taxon>
        <taxon>Astacidea</taxon>
        <taxon>Nephropoidea</taxon>
        <taxon>Nephropidae</taxon>
        <taxon>Homarus</taxon>
    </lineage>
</organism>
<keyword evidence="3" id="KW-1185">Reference proteome</keyword>
<sequence>MGDADHVQSSAGRRSHTLSYRPTHHLHHTITALRTLQHNNRCNTTCHQPMCNELQHTTLLNYQENLRLAGQVVATRPAIQGVIGQRVVLPESSRNMVGRAVVSTLSPVPLATADITPRGHHHSNTRKQITTCKQD</sequence>
<evidence type="ECO:0000313" key="2">
    <source>
        <dbReference type="EMBL" id="KAG7155889.1"/>
    </source>
</evidence>
<dbReference type="AlphaFoldDB" id="A0A8J5JMN3"/>
<name>A0A8J5JMN3_HOMAM</name>
<accession>A0A8J5JMN3</accession>
<feature type="compositionally biased region" description="Polar residues" evidence="1">
    <location>
        <begin position="126"/>
        <end position="135"/>
    </location>
</feature>
<feature type="region of interest" description="Disordered" evidence="1">
    <location>
        <begin position="114"/>
        <end position="135"/>
    </location>
</feature>
<evidence type="ECO:0000313" key="3">
    <source>
        <dbReference type="Proteomes" id="UP000747542"/>
    </source>
</evidence>
<proteinExistence type="predicted"/>
<evidence type="ECO:0000256" key="1">
    <source>
        <dbReference type="SAM" id="MobiDB-lite"/>
    </source>
</evidence>
<protein>
    <submittedName>
        <fullName evidence="2">Uncharacterized protein</fullName>
    </submittedName>
</protein>
<dbReference type="Proteomes" id="UP000747542">
    <property type="component" value="Unassembled WGS sequence"/>
</dbReference>
<feature type="region of interest" description="Disordered" evidence="1">
    <location>
        <begin position="1"/>
        <end position="23"/>
    </location>
</feature>